<evidence type="ECO:0008006" key="5">
    <source>
        <dbReference type="Google" id="ProtNLM"/>
    </source>
</evidence>
<dbReference type="STRING" id="1218173.BALCAV_0219520"/>
<dbReference type="OrthoDB" id="2433584at2"/>
<evidence type="ECO:0000313" key="1">
    <source>
        <dbReference type="EMBL" id="KGA95902.1"/>
    </source>
</evidence>
<dbReference type="InterPro" id="IPR024562">
    <property type="entry name" value="YqhG"/>
</dbReference>
<gene>
    <name evidence="2" type="ORF">AJ85_09440</name>
    <name evidence="1" type="ORF">BALCAV_0219520</name>
</gene>
<proteinExistence type="predicted"/>
<dbReference type="EMBL" id="ALPT02000094">
    <property type="protein sequence ID" value="KGA95902.1"/>
    <property type="molecule type" value="Genomic_DNA"/>
</dbReference>
<organism evidence="1 3">
    <name type="scientific">Alkalihalobacillus alcalophilus ATCC 27647 = CGMCC 1.3604</name>
    <dbReference type="NCBI Taxonomy" id="1218173"/>
    <lineage>
        <taxon>Bacteria</taxon>
        <taxon>Bacillati</taxon>
        <taxon>Bacillota</taxon>
        <taxon>Bacilli</taxon>
        <taxon>Bacillales</taxon>
        <taxon>Bacillaceae</taxon>
        <taxon>Alkalihalobacillus</taxon>
    </lineage>
</organism>
<dbReference type="RefSeq" id="WP_003324073.1">
    <property type="nucleotide sequence ID" value="NZ_ALPT02000094.1"/>
</dbReference>
<name>A0A094YR09_ALKAL</name>
<dbReference type="Pfam" id="PF11079">
    <property type="entry name" value="YqhG"/>
    <property type="match status" value="1"/>
</dbReference>
<dbReference type="Proteomes" id="UP000002754">
    <property type="component" value="Unassembled WGS sequence"/>
</dbReference>
<reference evidence="2 4" key="2">
    <citation type="submission" date="2014-01" db="EMBL/GenBank/DDBJ databases">
        <title>Draft genome sequencing of Bacillus alcalophilus CGMCC 1.3604.</title>
        <authorList>
            <person name="Yang J."/>
            <person name="Diao L."/>
            <person name="Yang S."/>
        </authorList>
    </citation>
    <scope>NUCLEOTIDE SEQUENCE [LARGE SCALE GENOMIC DNA]</scope>
    <source>
        <strain evidence="2 4">CGMCC 1.3604</strain>
    </source>
</reference>
<accession>A0A094YR09</accession>
<comment type="caution">
    <text evidence="1">The sequence shown here is derived from an EMBL/GenBank/DDBJ whole genome shotgun (WGS) entry which is preliminary data.</text>
</comment>
<evidence type="ECO:0000313" key="2">
    <source>
        <dbReference type="EMBL" id="THG90660.1"/>
    </source>
</evidence>
<dbReference type="Proteomes" id="UP000297014">
    <property type="component" value="Unassembled WGS sequence"/>
</dbReference>
<evidence type="ECO:0000313" key="3">
    <source>
        <dbReference type="Proteomes" id="UP000002754"/>
    </source>
</evidence>
<sequence>MQQPHLHKFIEDYFVANECDITEKSPYHLTVQLTPELDKLIMNRPFYWHYLEKTGGIPNPMQVTFITNANQCPEDLQGEKIHFGSPRLHQLFNTTKTLGGYVRMYENLNVQGQQSVPLHPWLCLNIKISFCSDRKKEILLSLGINLIHGQIVPQFFDKVKATMLTPKMPDLCFTLSPFIQIKSGINRLKKVVQTFAENEDDTWAQEAHHRWQEETNLLESFYEDLEEKPESYHVEKQALEELYSPYIDVSIINGGMFYLEKQVFQ</sequence>
<reference evidence="1 3" key="1">
    <citation type="journal article" date="2014" name="Genome Announc.">
        <title>Draft Genome Sequence of Bacillus alcalophilus AV1934, a Classic Alkaliphile Isolated from Human Feces in 1934.</title>
        <authorList>
            <person name="Attie O."/>
            <person name="Jayaprakash A."/>
            <person name="Shah H."/>
            <person name="Paulsen I.T."/>
            <person name="Morino M."/>
            <person name="Takahashi Y."/>
            <person name="Narumi I."/>
            <person name="Sachidanandam R."/>
            <person name="Satoh K."/>
            <person name="Ito M."/>
            <person name="Krulwich T.A."/>
        </authorList>
    </citation>
    <scope>NUCLEOTIDE SEQUENCE [LARGE SCALE GENOMIC DNA]</scope>
    <source>
        <strain evidence="1 3">AV1934</strain>
    </source>
</reference>
<evidence type="ECO:0000313" key="4">
    <source>
        <dbReference type="Proteomes" id="UP000297014"/>
    </source>
</evidence>
<dbReference type="eggNOG" id="ENOG502Z821">
    <property type="taxonomic scope" value="Bacteria"/>
</dbReference>
<dbReference type="AlphaFoldDB" id="A0A094YR09"/>
<keyword evidence="3" id="KW-1185">Reference proteome</keyword>
<protein>
    <recommendedName>
        <fullName evidence="5">YqhG</fullName>
    </recommendedName>
</protein>
<dbReference type="EMBL" id="JALP01000126">
    <property type="protein sequence ID" value="THG90660.1"/>
    <property type="molecule type" value="Genomic_DNA"/>
</dbReference>